<protein>
    <submittedName>
        <fullName evidence="1">Uncharacterized protein</fullName>
    </submittedName>
</protein>
<evidence type="ECO:0000313" key="1">
    <source>
        <dbReference type="EMBL" id="TRA90879.1"/>
    </source>
</evidence>
<name>A0AA94VFE4_RHIRH</name>
<dbReference type="AlphaFoldDB" id="A0AA94VFE4"/>
<dbReference type="RefSeq" id="WP_142851077.1">
    <property type="nucleotide sequence ID" value="NZ_SGOB01000001.1"/>
</dbReference>
<reference evidence="1 2" key="1">
    <citation type="journal article" date="2019" name="Appl. Microbiol. Biotechnol.">
        <title>Differential efficiency of wild type rhizogenic strains for rol gene transformation of plants.</title>
        <authorList>
            <person name="Desmet S."/>
            <person name="De Keyser E."/>
            <person name="Van Vaerenbergh J."/>
            <person name="Baeyen S."/>
            <person name="Van Huylenbroeck J."/>
            <person name="Geelen D."/>
            <person name="Dhooghe E."/>
        </authorList>
    </citation>
    <scope>NUCLEOTIDE SEQUENCE [LARGE SCALE GENOMIC DNA]</scope>
    <source>
        <strain evidence="1 2">B 4.1</strain>
    </source>
</reference>
<gene>
    <name evidence="1" type="ORF">EXN24_05030</name>
</gene>
<sequence>MSMNLLCGSGPSIDDIRNVCEALKSTRVDYVEAFASGEDGPFARQELAQLQSVIMAFDAVIDETDRSSA</sequence>
<proteinExistence type="predicted"/>
<accession>A0AA94VFE4</accession>
<organism evidence="1 2">
    <name type="scientific">Rhizobium rhizogenes</name>
    <name type="common">Agrobacterium rhizogenes</name>
    <dbReference type="NCBI Taxonomy" id="359"/>
    <lineage>
        <taxon>Bacteria</taxon>
        <taxon>Pseudomonadati</taxon>
        <taxon>Pseudomonadota</taxon>
        <taxon>Alphaproteobacteria</taxon>
        <taxon>Hyphomicrobiales</taxon>
        <taxon>Rhizobiaceae</taxon>
        <taxon>Rhizobium/Agrobacterium group</taxon>
        <taxon>Rhizobium</taxon>
    </lineage>
</organism>
<comment type="caution">
    <text evidence="1">The sequence shown here is derived from an EMBL/GenBank/DDBJ whole genome shotgun (WGS) entry which is preliminary data.</text>
</comment>
<evidence type="ECO:0000313" key="2">
    <source>
        <dbReference type="Proteomes" id="UP000320858"/>
    </source>
</evidence>
<dbReference type="EMBL" id="SGOB01000001">
    <property type="protein sequence ID" value="TRA90879.1"/>
    <property type="molecule type" value="Genomic_DNA"/>
</dbReference>
<dbReference type="Proteomes" id="UP000320858">
    <property type="component" value="Unassembled WGS sequence"/>
</dbReference>